<dbReference type="Proteomes" id="UP000519225">
    <property type="component" value="Unassembled WGS sequence"/>
</dbReference>
<feature type="domain" description="Myotubularin phosphatase" evidence="2">
    <location>
        <begin position="1"/>
        <end position="103"/>
    </location>
</feature>
<name>A0A7L3DEK6_PLUSO</name>
<proteinExistence type="inferred from homology"/>
<dbReference type="GO" id="GO:0046856">
    <property type="term" value="P:phosphatidylinositol dephosphorylation"/>
    <property type="evidence" value="ECO:0007669"/>
    <property type="project" value="TreeGrafter"/>
</dbReference>
<dbReference type="GO" id="GO:0005737">
    <property type="term" value="C:cytoplasm"/>
    <property type="evidence" value="ECO:0007669"/>
    <property type="project" value="TreeGrafter"/>
</dbReference>
<feature type="non-terminal residue" evidence="3">
    <location>
        <position position="103"/>
    </location>
</feature>
<dbReference type="EMBL" id="VZTS01020209">
    <property type="protein sequence ID" value="NXT54533.1"/>
    <property type="molecule type" value="Genomic_DNA"/>
</dbReference>
<evidence type="ECO:0000313" key="3">
    <source>
        <dbReference type="EMBL" id="NXT54533.1"/>
    </source>
</evidence>
<dbReference type="Pfam" id="PF06602">
    <property type="entry name" value="Myotub-related"/>
    <property type="match status" value="1"/>
</dbReference>
<evidence type="ECO:0000259" key="2">
    <source>
        <dbReference type="PROSITE" id="PS51339"/>
    </source>
</evidence>
<feature type="non-terminal residue" evidence="3">
    <location>
        <position position="1"/>
    </location>
</feature>
<dbReference type="PANTHER" id="PTHR10807">
    <property type="entry name" value="MYOTUBULARIN-RELATED"/>
    <property type="match status" value="1"/>
</dbReference>
<sequence>LASLVQLLGDPHSRTLPGFQSLVQREWVAAGHPFPRRLGLLRRNSPREEAPVFLLFLDCTWQLVRQFPADFGFTEAYLLALHDSSFAPYFSTFLFSCQRGRDS</sequence>
<keyword evidence="4" id="KW-1185">Reference proteome</keyword>
<organism evidence="3 4">
    <name type="scientific">Pluvianellus socialis</name>
    <name type="common">Magellanic plover</name>
    <dbReference type="NCBI Taxonomy" id="227228"/>
    <lineage>
        <taxon>Eukaryota</taxon>
        <taxon>Metazoa</taxon>
        <taxon>Chordata</taxon>
        <taxon>Craniata</taxon>
        <taxon>Vertebrata</taxon>
        <taxon>Euteleostomi</taxon>
        <taxon>Archelosauria</taxon>
        <taxon>Archosauria</taxon>
        <taxon>Dinosauria</taxon>
        <taxon>Saurischia</taxon>
        <taxon>Theropoda</taxon>
        <taxon>Coelurosauria</taxon>
        <taxon>Aves</taxon>
        <taxon>Neognathae</taxon>
        <taxon>Neoaves</taxon>
        <taxon>Charadriiformes</taxon>
        <taxon>Charadriidae</taxon>
        <taxon>Pluvianellus</taxon>
    </lineage>
</organism>
<dbReference type="SUPFAM" id="SSF52799">
    <property type="entry name" value="(Phosphotyrosine protein) phosphatases II"/>
    <property type="match status" value="1"/>
</dbReference>
<reference evidence="3 4" key="1">
    <citation type="submission" date="2019-09" db="EMBL/GenBank/DDBJ databases">
        <title>Bird 10,000 Genomes (B10K) Project - Family phase.</title>
        <authorList>
            <person name="Zhang G."/>
        </authorList>
    </citation>
    <scope>NUCLEOTIDE SEQUENCE [LARGE SCALE GENOMIC DNA]</scope>
    <source>
        <strain evidence="3">B10K-DU-012-14</strain>
        <tissue evidence="3">Blood</tissue>
    </source>
</reference>
<dbReference type="GO" id="GO:0016020">
    <property type="term" value="C:membrane"/>
    <property type="evidence" value="ECO:0007669"/>
    <property type="project" value="TreeGrafter"/>
</dbReference>
<protein>
    <submittedName>
        <fullName evidence="3">MTMRC protein</fullName>
    </submittedName>
</protein>
<comment type="similarity">
    <text evidence="1">Belongs to the protein-tyrosine phosphatase family. Non-receptor class myotubularin subfamily.</text>
</comment>
<dbReference type="InterPro" id="IPR030564">
    <property type="entry name" value="Myotubularin"/>
</dbReference>
<dbReference type="InterPro" id="IPR029021">
    <property type="entry name" value="Prot-tyrosine_phosphatase-like"/>
</dbReference>
<evidence type="ECO:0000256" key="1">
    <source>
        <dbReference type="ARBA" id="ARBA00007471"/>
    </source>
</evidence>
<dbReference type="InterPro" id="IPR010569">
    <property type="entry name" value="Myotubularin-like_Pase_dom"/>
</dbReference>
<evidence type="ECO:0000313" key="4">
    <source>
        <dbReference type="Proteomes" id="UP000519225"/>
    </source>
</evidence>
<gene>
    <name evidence="3" type="primary">Mtmr12_1</name>
    <name evidence="3" type="ORF">PLUSOC_R12669</name>
</gene>
<accession>A0A7L3DEK6</accession>
<dbReference type="AlphaFoldDB" id="A0A7L3DEK6"/>
<dbReference type="PROSITE" id="PS51339">
    <property type="entry name" value="PPASE_MYOTUBULARIN"/>
    <property type="match status" value="1"/>
</dbReference>
<dbReference type="PANTHER" id="PTHR10807:SF51">
    <property type="entry name" value="MYOTUBULARIN-RELATED PROTEIN 11"/>
    <property type="match status" value="1"/>
</dbReference>
<comment type="caution">
    <text evidence="3">The sequence shown here is derived from an EMBL/GenBank/DDBJ whole genome shotgun (WGS) entry which is preliminary data.</text>
</comment>